<dbReference type="AlphaFoldDB" id="X1CG42"/>
<feature type="region of interest" description="Disordered" evidence="1">
    <location>
        <begin position="75"/>
        <end position="101"/>
    </location>
</feature>
<proteinExistence type="predicted"/>
<dbReference type="EMBL" id="BART01011294">
    <property type="protein sequence ID" value="GAG83206.1"/>
    <property type="molecule type" value="Genomic_DNA"/>
</dbReference>
<organism evidence="2">
    <name type="scientific">marine sediment metagenome</name>
    <dbReference type="NCBI Taxonomy" id="412755"/>
    <lineage>
        <taxon>unclassified sequences</taxon>
        <taxon>metagenomes</taxon>
        <taxon>ecological metagenomes</taxon>
    </lineage>
</organism>
<feature type="compositionally biased region" description="Polar residues" evidence="1">
    <location>
        <begin position="89"/>
        <end position="101"/>
    </location>
</feature>
<comment type="caution">
    <text evidence="2">The sequence shown here is derived from an EMBL/GenBank/DDBJ whole genome shotgun (WGS) entry which is preliminary data.</text>
</comment>
<name>X1CG42_9ZZZZ</name>
<sequence length="101" mass="11552">MFDARDYWVTITTTATPVEIKSQMTYYCIKKLTVKRIDQGIYDAEKAARMYEEDVARAQSIAAVHFNPEYILERTNYRQAGSQPEPPQDANQPAETEASTL</sequence>
<reference evidence="2" key="1">
    <citation type="journal article" date="2014" name="Front. Microbiol.">
        <title>High frequency of phylogenetically diverse reductive dehalogenase-homologous genes in deep subseafloor sedimentary metagenomes.</title>
        <authorList>
            <person name="Kawai M."/>
            <person name="Futagami T."/>
            <person name="Toyoda A."/>
            <person name="Takaki Y."/>
            <person name="Nishi S."/>
            <person name="Hori S."/>
            <person name="Arai W."/>
            <person name="Tsubouchi T."/>
            <person name="Morono Y."/>
            <person name="Uchiyama I."/>
            <person name="Ito T."/>
            <person name="Fujiyama A."/>
            <person name="Inagaki F."/>
            <person name="Takami H."/>
        </authorList>
    </citation>
    <scope>NUCLEOTIDE SEQUENCE</scope>
    <source>
        <strain evidence="2">Expedition CK06-06</strain>
    </source>
</reference>
<protein>
    <submittedName>
        <fullName evidence="2">Uncharacterized protein</fullName>
    </submittedName>
</protein>
<gene>
    <name evidence="2" type="ORF">S01H4_24124</name>
</gene>
<accession>X1CG42</accession>
<evidence type="ECO:0000313" key="2">
    <source>
        <dbReference type="EMBL" id="GAG83206.1"/>
    </source>
</evidence>
<evidence type="ECO:0000256" key="1">
    <source>
        <dbReference type="SAM" id="MobiDB-lite"/>
    </source>
</evidence>